<dbReference type="PROSITE" id="PS01124">
    <property type="entry name" value="HTH_ARAC_FAMILY_2"/>
    <property type="match status" value="1"/>
</dbReference>
<dbReference type="GO" id="GO:0006281">
    <property type="term" value="P:DNA repair"/>
    <property type="evidence" value="ECO:0007669"/>
    <property type="project" value="UniProtKB-KW"/>
</dbReference>
<dbReference type="InterPro" id="IPR009057">
    <property type="entry name" value="Homeodomain-like_sf"/>
</dbReference>
<comment type="catalytic activity">
    <reaction evidence="1">
        <text>a 4-O-methyl-thymidine in DNA + L-cysteinyl-[protein] = a thymidine in DNA + S-methyl-L-cysteinyl-[protein]</text>
        <dbReference type="Rhea" id="RHEA:53428"/>
        <dbReference type="Rhea" id="RHEA-COMP:10131"/>
        <dbReference type="Rhea" id="RHEA-COMP:10132"/>
        <dbReference type="Rhea" id="RHEA-COMP:13555"/>
        <dbReference type="Rhea" id="RHEA-COMP:13556"/>
        <dbReference type="ChEBI" id="CHEBI:29950"/>
        <dbReference type="ChEBI" id="CHEBI:82612"/>
        <dbReference type="ChEBI" id="CHEBI:137386"/>
        <dbReference type="ChEBI" id="CHEBI:137387"/>
        <dbReference type="EC" id="2.1.1.63"/>
    </reaction>
</comment>
<evidence type="ECO:0000259" key="11">
    <source>
        <dbReference type="PROSITE" id="PS01124"/>
    </source>
</evidence>
<keyword evidence="13" id="KW-1185">Reference proteome</keyword>
<dbReference type="PANTHER" id="PTHR10815">
    <property type="entry name" value="METHYLATED-DNA--PROTEIN-CYSTEINE METHYLTRANSFERASE"/>
    <property type="match status" value="1"/>
</dbReference>
<keyword evidence="4 12" id="KW-0489">Methyltransferase</keyword>
<dbReference type="Gene3D" id="3.30.160.70">
    <property type="entry name" value="Methylated DNA-protein cysteine methyltransferase domain"/>
    <property type="match status" value="1"/>
</dbReference>
<comment type="similarity">
    <text evidence="2">Belongs to the MGMT family.</text>
</comment>
<dbReference type="CDD" id="cd06445">
    <property type="entry name" value="ATase"/>
    <property type="match status" value="1"/>
</dbReference>
<reference evidence="12" key="2">
    <citation type="submission" date="2020-09" db="EMBL/GenBank/DDBJ databases">
        <authorList>
            <person name="Sun Q."/>
            <person name="Kim S."/>
        </authorList>
    </citation>
    <scope>NUCLEOTIDE SEQUENCE</scope>
    <source>
        <strain evidence="12">KCTC 23714</strain>
    </source>
</reference>
<dbReference type="EMBL" id="BMYQ01000006">
    <property type="protein sequence ID" value="GGW33136.1"/>
    <property type="molecule type" value="Genomic_DNA"/>
</dbReference>
<comment type="catalytic activity">
    <reaction evidence="10">
        <text>a 6-O-methyl-2'-deoxyguanosine in DNA + L-cysteinyl-[protein] = S-methyl-L-cysteinyl-[protein] + a 2'-deoxyguanosine in DNA</text>
        <dbReference type="Rhea" id="RHEA:24000"/>
        <dbReference type="Rhea" id="RHEA-COMP:10131"/>
        <dbReference type="Rhea" id="RHEA-COMP:10132"/>
        <dbReference type="Rhea" id="RHEA-COMP:11367"/>
        <dbReference type="Rhea" id="RHEA-COMP:11368"/>
        <dbReference type="ChEBI" id="CHEBI:29950"/>
        <dbReference type="ChEBI" id="CHEBI:82612"/>
        <dbReference type="ChEBI" id="CHEBI:85445"/>
        <dbReference type="ChEBI" id="CHEBI:85448"/>
        <dbReference type="EC" id="2.1.1.63"/>
    </reaction>
</comment>
<evidence type="ECO:0000256" key="5">
    <source>
        <dbReference type="ARBA" id="ARBA00022679"/>
    </source>
</evidence>
<accession>A0A918IVR2</accession>
<gene>
    <name evidence="12" type="ORF">GCM10011452_21980</name>
</gene>
<dbReference type="AlphaFoldDB" id="A0A918IVR2"/>
<protein>
    <recommendedName>
        <fullName evidence="3">methylated-DNA--[protein]-cysteine S-methyltransferase</fullName>
        <ecNumber evidence="3">2.1.1.63</ecNumber>
    </recommendedName>
</protein>
<evidence type="ECO:0000256" key="2">
    <source>
        <dbReference type="ARBA" id="ARBA00008711"/>
    </source>
</evidence>
<dbReference type="InterPro" id="IPR036631">
    <property type="entry name" value="MGMT_N_sf"/>
</dbReference>
<dbReference type="Gene3D" id="1.10.10.10">
    <property type="entry name" value="Winged helix-like DNA-binding domain superfamily/Winged helix DNA-binding domain"/>
    <property type="match status" value="1"/>
</dbReference>
<dbReference type="GO" id="GO:0043565">
    <property type="term" value="F:sequence-specific DNA binding"/>
    <property type="evidence" value="ECO:0007669"/>
    <property type="project" value="InterPro"/>
</dbReference>
<evidence type="ECO:0000256" key="8">
    <source>
        <dbReference type="ARBA" id="ARBA00023163"/>
    </source>
</evidence>
<evidence type="ECO:0000256" key="9">
    <source>
        <dbReference type="ARBA" id="ARBA00023204"/>
    </source>
</evidence>
<dbReference type="GO" id="GO:0003700">
    <property type="term" value="F:DNA-binding transcription factor activity"/>
    <property type="evidence" value="ECO:0007669"/>
    <property type="project" value="InterPro"/>
</dbReference>
<keyword evidence="6" id="KW-0227">DNA damage</keyword>
<dbReference type="SUPFAM" id="SSF53155">
    <property type="entry name" value="Methylated DNA-protein cysteine methyltransferase domain"/>
    <property type="match status" value="1"/>
</dbReference>
<keyword evidence="8" id="KW-0804">Transcription</keyword>
<evidence type="ECO:0000256" key="4">
    <source>
        <dbReference type="ARBA" id="ARBA00022603"/>
    </source>
</evidence>
<dbReference type="InterPro" id="IPR036217">
    <property type="entry name" value="MethylDNA_cys_MeTrfase_DNAb"/>
</dbReference>
<keyword evidence="7" id="KW-0805">Transcription regulation</keyword>
<dbReference type="InterPro" id="IPR014048">
    <property type="entry name" value="MethylDNA_cys_MeTrfase_DNA-bd"/>
</dbReference>
<organism evidence="12 13">
    <name type="scientific">Gemmobacter lanyuensis</name>
    <dbReference type="NCBI Taxonomy" id="1054497"/>
    <lineage>
        <taxon>Bacteria</taxon>
        <taxon>Pseudomonadati</taxon>
        <taxon>Pseudomonadota</taxon>
        <taxon>Alphaproteobacteria</taxon>
        <taxon>Rhodobacterales</taxon>
        <taxon>Paracoccaceae</taxon>
        <taxon>Gemmobacter</taxon>
    </lineage>
</organism>
<name>A0A918IVR2_9RHOB</name>
<dbReference type="Pfam" id="PF01035">
    <property type="entry name" value="DNA_binding_1"/>
    <property type="match status" value="1"/>
</dbReference>
<evidence type="ECO:0000256" key="1">
    <source>
        <dbReference type="ARBA" id="ARBA00001286"/>
    </source>
</evidence>
<dbReference type="SUPFAM" id="SSF46767">
    <property type="entry name" value="Methylated DNA-protein cysteine methyltransferase, C-terminal domain"/>
    <property type="match status" value="1"/>
</dbReference>
<dbReference type="SMART" id="SM00342">
    <property type="entry name" value="HTH_ARAC"/>
    <property type="match status" value="1"/>
</dbReference>
<proteinExistence type="inferred from homology"/>
<dbReference type="EC" id="2.1.1.63" evidence="3"/>
<feature type="domain" description="HTH araC/xylS-type" evidence="11">
    <location>
        <begin position="23"/>
        <end position="119"/>
    </location>
</feature>
<dbReference type="InterPro" id="IPR036388">
    <property type="entry name" value="WH-like_DNA-bd_sf"/>
</dbReference>
<comment type="caution">
    <text evidence="12">The sequence shown here is derived from an EMBL/GenBank/DDBJ whole genome shotgun (WGS) entry which is preliminary data.</text>
</comment>
<evidence type="ECO:0000313" key="12">
    <source>
        <dbReference type="EMBL" id="GGW33136.1"/>
    </source>
</evidence>
<sequence length="293" mass="31759">MTDIAPPPATDAQTGSYHYQLIARALAAIDAGGPDLTLEALAAHMGMSAAHFQRVFSQWVGVSPKRYQQYLTLDHARRLLAARHSTLETSLTVGLSGGGRLHDLFLRWEAMTPGEYAQGGAGLTLRWGWFPSPFGPALVMGTDRGICGIGFAAEFGPDWTMEDLRRRWPKAQYVEDANFLRPWVEAALGAGSAPLVLIGAPFQIKVWEALLAIPAGHVTTYSDLARHIGHPTAVRAVGTAVGRNPISLLIPCHRALRKSGGLGGYHWGLPVKRAILAWESARHEAQEVFLSES</sequence>
<evidence type="ECO:0000256" key="7">
    <source>
        <dbReference type="ARBA" id="ARBA00023015"/>
    </source>
</evidence>
<evidence type="ECO:0000256" key="6">
    <source>
        <dbReference type="ARBA" id="ARBA00022763"/>
    </source>
</evidence>
<reference evidence="12" key="1">
    <citation type="journal article" date="2014" name="Int. J. Syst. Evol. Microbiol.">
        <title>Complete genome sequence of Corynebacterium casei LMG S-19264T (=DSM 44701T), isolated from a smear-ripened cheese.</title>
        <authorList>
            <consortium name="US DOE Joint Genome Institute (JGI-PGF)"/>
            <person name="Walter F."/>
            <person name="Albersmeier A."/>
            <person name="Kalinowski J."/>
            <person name="Ruckert C."/>
        </authorList>
    </citation>
    <scope>NUCLEOTIDE SEQUENCE</scope>
    <source>
        <strain evidence="12">KCTC 23714</strain>
    </source>
</reference>
<evidence type="ECO:0000313" key="13">
    <source>
        <dbReference type="Proteomes" id="UP000628984"/>
    </source>
</evidence>
<dbReference type="Proteomes" id="UP000628984">
    <property type="component" value="Unassembled WGS sequence"/>
</dbReference>
<dbReference type="SUPFAM" id="SSF46689">
    <property type="entry name" value="Homeodomain-like"/>
    <property type="match status" value="1"/>
</dbReference>
<dbReference type="InterPro" id="IPR018060">
    <property type="entry name" value="HTH_AraC"/>
</dbReference>
<dbReference type="FunFam" id="1.10.10.10:FF:000214">
    <property type="entry name" value="Methylated-DNA--protein-cysteine methyltransferase"/>
    <property type="match status" value="1"/>
</dbReference>
<dbReference type="GO" id="GO:0032259">
    <property type="term" value="P:methylation"/>
    <property type="evidence" value="ECO:0007669"/>
    <property type="project" value="UniProtKB-KW"/>
</dbReference>
<dbReference type="Pfam" id="PF12833">
    <property type="entry name" value="HTH_18"/>
    <property type="match status" value="1"/>
</dbReference>
<keyword evidence="5" id="KW-0808">Transferase</keyword>
<dbReference type="Gene3D" id="1.10.10.60">
    <property type="entry name" value="Homeodomain-like"/>
    <property type="match status" value="1"/>
</dbReference>
<evidence type="ECO:0000256" key="10">
    <source>
        <dbReference type="ARBA" id="ARBA00049348"/>
    </source>
</evidence>
<dbReference type="PANTHER" id="PTHR10815:SF13">
    <property type="entry name" value="METHYLATED-DNA--PROTEIN-CYSTEINE METHYLTRANSFERASE"/>
    <property type="match status" value="1"/>
</dbReference>
<dbReference type="GO" id="GO:0003908">
    <property type="term" value="F:methylated-DNA-[protein]-cysteine S-methyltransferase activity"/>
    <property type="evidence" value="ECO:0007669"/>
    <property type="project" value="UniProtKB-EC"/>
</dbReference>
<keyword evidence="9" id="KW-0234">DNA repair</keyword>
<dbReference type="RefSeq" id="WP_189633910.1">
    <property type="nucleotide sequence ID" value="NZ_BMYQ01000006.1"/>
</dbReference>
<evidence type="ECO:0000256" key="3">
    <source>
        <dbReference type="ARBA" id="ARBA00011918"/>
    </source>
</evidence>
<dbReference type="NCBIfam" id="TIGR00589">
    <property type="entry name" value="ogt"/>
    <property type="match status" value="1"/>
</dbReference>